<evidence type="ECO:0000256" key="9">
    <source>
        <dbReference type="ARBA" id="ARBA00023136"/>
    </source>
</evidence>
<keyword evidence="12" id="KW-1185">Reference proteome</keyword>
<dbReference type="CDD" id="cd03214">
    <property type="entry name" value="ABC_Iron-Siderophores_B12_Hemin"/>
    <property type="match status" value="1"/>
</dbReference>
<evidence type="ECO:0000256" key="3">
    <source>
        <dbReference type="ARBA" id="ARBA00022475"/>
    </source>
</evidence>
<keyword evidence="5" id="KW-0547">Nucleotide-binding</keyword>
<dbReference type="FunFam" id="3.40.50.300:FF:000134">
    <property type="entry name" value="Iron-enterobactin ABC transporter ATP-binding protein"/>
    <property type="match status" value="1"/>
</dbReference>
<dbReference type="GO" id="GO:0006826">
    <property type="term" value="P:iron ion transport"/>
    <property type="evidence" value="ECO:0007669"/>
    <property type="project" value="UniProtKB-KW"/>
</dbReference>
<accession>A0A7T0PA34</accession>
<dbReference type="InterPro" id="IPR003593">
    <property type="entry name" value="AAA+_ATPase"/>
</dbReference>
<dbReference type="RefSeq" id="WP_165010350.1">
    <property type="nucleotide sequence ID" value="NZ_CP064954.1"/>
</dbReference>
<dbReference type="GO" id="GO:0016887">
    <property type="term" value="F:ATP hydrolysis activity"/>
    <property type="evidence" value="ECO:0007669"/>
    <property type="project" value="InterPro"/>
</dbReference>
<dbReference type="GO" id="GO:0005524">
    <property type="term" value="F:ATP binding"/>
    <property type="evidence" value="ECO:0007669"/>
    <property type="project" value="UniProtKB-KW"/>
</dbReference>
<dbReference type="SMART" id="SM00382">
    <property type="entry name" value="AAA"/>
    <property type="match status" value="1"/>
</dbReference>
<dbReference type="SUPFAM" id="SSF52540">
    <property type="entry name" value="P-loop containing nucleoside triphosphate hydrolases"/>
    <property type="match status" value="1"/>
</dbReference>
<evidence type="ECO:0000256" key="1">
    <source>
        <dbReference type="ARBA" id="ARBA00004202"/>
    </source>
</evidence>
<gene>
    <name evidence="11" type="ORF">G7Y31_08390</name>
</gene>
<evidence type="ECO:0000256" key="7">
    <source>
        <dbReference type="ARBA" id="ARBA00023004"/>
    </source>
</evidence>
<dbReference type="PROSITE" id="PS00211">
    <property type="entry name" value="ABC_TRANSPORTER_1"/>
    <property type="match status" value="1"/>
</dbReference>
<keyword evidence="9" id="KW-0472">Membrane</keyword>
<feature type="domain" description="ABC transporter" evidence="10">
    <location>
        <begin position="8"/>
        <end position="244"/>
    </location>
</feature>
<dbReference type="Pfam" id="PF00005">
    <property type="entry name" value="ABC_tran"/>
    <property type="match status" value="1"/>
</dbReference>
<comment type="subcellular location">
    <subcellularLocation>
        <location evidence="1">Cell membrane</location>
        <topology evidence="1">Peripheral membrane protein</topology>
    </subcellularLocation>
</comment>
<keyword evidence="4" id="KW-0410">Iron transport</keyword>
<evidence type="ECO:0000256" key="6">
    <source>
        <dbReference type="ARBA" id="ARBA00022840"/>
    </source>
</evidence>
<dbReference type="InterPro" id="IPR027417">
    <property type="entry name" value="P-loop_NTPase"/>
</dbReference>
<proteinExistence type="predicted"/>
<protein>
    <submittedName>
        <fullName evidence="11">ABC transporter ATP-binding protein</fullName>
    </submittedName>
</protein>
<evidence type="ECO:0000259" key="10">
    <source>
        <dbReference type="PROSITE" id="PS50893"/>
    </source>
</evidence>
<name>A0A7T0PA34_9CORY</name>
<evidence type="ECO:0000256" key="2">
    <source>
        <dbReference type="ARBA" id="ARBA00022448"/>
    </source>
</evidence>
<keyword evidence="2" id="KW-0813">Transport</keyword>
<keyword evidence="6 11" id="KW-0067">ATP-binding</keyword>
<evidence type="ECO:0000313" key="11">
    <source>
        <dbReference type="EMBL" id="QPK78571.1"/>
    </source>
</evidence>
<evidence type="ECO:0000256" key="8">
    <source>
        <dbReference type="ARBA" id="ARBA00023065"/>
    </source>
</evidence>
<dbReference type="PANTHER" id="PTHR42771">
    <property type="entry name" value="IRON(3+)-HYDROXAMATE IMPORT ATP-BINDING PROTEIN FHUC"/>
    <property type="match status" value="1"/>
</dbReference>
<evidence type="ECO:0000256" key="5">
    <source>
        <dbReference type="ARBA" id="ARBA00022741"/>
    </source>
</evidence>
<dbReference type="EMBL" id="CP064954">
    <property type="protein sequence ID" value="QPK78571.1"/>
    <property type="molecule type" value="Genomic_DNA"/>
</dbReference>
<evidence type="ECO:0000256" key="4">
    <source>
        <dbReference type="ARBA" id="ARBA00022496"/>
    </source>
</evidence>
<reference evidence="11 12" key="1">
    <citation type="submission" date="2020-11" db="EMBL/GenBank/DDBJ databases">
        <title>Corynebacterium sp. ZJ-599.</title>
        <authorList>
            <person name="Zhou J."/>
        </authorList>
    </citation>
    <scope>NUCLEOTIDE SEQUENCE [LARGE SCALE GENOMIC DNA]</scope>
    <source>
        <strain evidence="11 12">ZJ-599</strain>
    </source>
</reference>
<dbReference type="PROSITE" id="PS50893">
    <property type="entry name" value="ABC_TRANSPORTER_2"/>
    <property type="match status" value="1"/>
</dbReference>
<dbReference type="AlphaFoldDB" id="A0A7T0PA34"/>
<keyword evidence="8" id="KW-0406">Ion transport</keyword>
<keyword evidence="7" id="KW-0408">Iron</keyword>
<keyword evidence="3" id="KW-1003">Cell membrane</keyword>
<dbReference type="InterPro" id="IPR051535">
    <property type="entry name" value="Siderophore_ABC-ATPase"/>
</dbReference>
<dbReference type="KEGG" id="cliz:G7Y31_08390"/>
<dbReference type="InterPro" id="IPR003439">
    <property type="entry name" value="ABC_transporter-like_ATP-bd"/>
</dbReference>
<evidence type="ECO:0000313" key="12">
    <source>
        <dbReference type="Proteomes" id="UP000594681"/>
    </source>
</evidence>
<dbReference type="Gene3D" id="3.40.50.300">
    <property type="entry name" value="P-loop containing nucleotide triphosphate hydrolases"/>
    <property type="match status" value="1"/>
</dbReference>
<organism evidence="11 12">
    <name type="scientific">Corynebacterium lizhenjunii</name>
    <dbReference type="NCBI Taxonomy" id="2709394"/>
    <lineage>
        <taxon>Bacteria</taxon>
        <taxon>Bacillati</taxon>
        <taxon>Actinomycetota</taxon>
        <taxon>Actinomycetes</taxon>
        <taxon>Mycobacteriales</taxon>
        <taxon>Corynebacteriaceae</taxon>
        <taxon>Corynebacterium</taxon>
    </lineage>
</organism>
<dbReference type="InterPro" id="IPR017871">
    <property type="entry name" value="ABC_transporter-like_CS"/>
</dbReference>
<dbReference type="GO" id="GO:0005886">
    <property type="term" value="C:plasma membrane"/>
    <property type="evidence" value="ECO:0007669"/>
    <property type="project" value="UniProtKB-SubCell"/>
</dbReference>
<dbReference type="Proteomes" id="UP000594681">
    <property type="component" value="Chromosome"/>
</dbReference>
<dbReference type="PANTHER" id="PTHR42771:SF2">
    <property type="entry name" value="IRON(3+)-HYDROXAMATE IMPORT ATP-BINDING PROTEIN FHUC"/>
    <property type="match status" value="1"/>
</dbReference>
<sequence>MSNNQPRIAVRNLTTSYDTRVISSDLSVEIPEGGFSVIIGPNACGKSTLLRAIAKIHKQAQGSIVLDGKDTNSIKPKELAQQLGLLPQSAIAPEKMRVRDLVARGRSPHQGLFRQWSTQDHQAVEQAMELTNIAHIADRSVDELSGGQRQRVWLALVLAQDTPTVLLDEPTTYLDLAHQIDILELCQRMYQKQRRTVVAVLHDLNLATRYATHLVVMKDGAIVAHGHPNEVMTESLMDQVFNLPSLVIEDPVTKTPLVIPRRPDK</sequence>